<evidence type="ECO:0000259" key="5">
    <source>
        <dbReference type="PROSITE" id="PS50949"/>
    </source>
</evidence>
<dbReference type="PRINTS" id="PR00035">
    <property type="entry name" value="HTHGNTR"/>
</dbReference>
<keyword evidence="2 6" id="KW-0238">DNA-binding</keyword>
<dbReference type="GO" id="GO:0003700">
    <property type="term" value="F:DNA-binding transcription factor activity"/>
    <property type="evidence" value="ECO:0007669"/>
    <property type="project" value="InterPro"/>
</dbReference>
<dbReference type="InterPro" id="IPR036388">
    <property type="entry name" value="WH-like_DNA-bd_sf"/>
</dbReference>
<keyword evidence="3" id="KW-0804">Transcription</keyword>
<dbReference type="Pfam" id="PF07729">
    <property type="entry name" value="FCD"/>
    <property type="match status" value="1"/>
</dbReference>
<feature type="domain" description="HTH gntR-type" evidence="5">
    <location>
        <begin position="57"/>
        <end position="127"/>
    </location>
</feature>
<dbReference type="OrthoDB" id="5450856at2"/>
<dbReference type="EMBL" id="FCOE02000056">
    <property type="protein sequence ID" value="SAL00111.1"/>
    <property type="molecule type" value="Genomic_DNA"/>
</dbReference>
<sequence>MPRTNASKGTLPARARREVSEKETQAKPGKSLATPEKESAAPVRKTSAVLVNRIQAPKPHDLLADQLREAILRGEISEGETLPPERALVEQTGLSRGAVREALRVLAVEGLVQTRPGRFGGNVVTLPGTESMANSISQFVRGRQLPLRTLHETRETLEPALARLAAVHRTEEDVQTLTALHDELTASVNNFQQFSQANIKWHNAVARASGNELLAGVLYAISYGVAVSTTTEEYDTMDTRNQVIRIHSQINAAIEARNPDLAEKRMRQHIGATHVRATASDTSHVPLSDD</sequence>
<dbReference type="Proteomes" id="UP000054911">
    <property type="component" value="Unassembled WGS sequence"/>
</dbReference>
<dbReference type="CDD" id="cd07377">
    <property type="entry name" value="WHTH_GntR"/>
    <property type="match status" value="1"/>
</dbReference>
<protein>
    <submittedName>
        <fullName evidence="6">DNA-binding transcriptional regulator GlcC</fullName>
    </submittedName>
</protein>
<evidence type="ECO:0000256" key="4">
    <source>
        <dbReference type="SAM" id="MobiDB-lite"/>
    </source>
</evidence>
<name>A0A158DZQ8_9BURK</name>
<dbReference type="RefSeq" id="WP_087131962.1">
    <property type="nucleotide sequence ID" value="NZ_FCOE02000056.1"/>
</dbReference>
<evidence type="ECO:0000256" key="1">
    <source>
        <dbReference type="ARBA" id="ARBA00023015"/>
    </source>
</evidence>
<dbReference type="InterPro" id="IPR000524">
    <property type="entry name" value="Tscrpt_reg_HTH_GntR"/>
</dbReference>
<keyword evidence="7" id="KW-1185">Reference proteome</keyword>
<dbReference type="SMART" id="SM00895">
    <property type="entry name" value="FCD"/>
    <property type="match status" value="1"/>
</dbReference>
<dbReference type="SMART" id="SM00345">
    <property type="entry name" value="HTH_GNTR"/>
    <property type="match status" value="1"/>
</dbReference>
<comment type="caution">
    <text evidence="6">The sequence shown here is derived from an EMBL/GenBank/DDBJ whole genome shotgun (WGS) entry which is preliminary data.</text>
</comment>
<proteinExistence type="predicted"/>
<dbReference type="InterPro" id="IPR036390">
    <property type="entry name" value="WH_DNA-bd_sf"/>
</dbReference>
<dbReference type="SUPFAM" id="SSF48008">
    <property type="entry name" value="GntR ligand-binding domain-like"/>
    <property type="match status" value="1"/>
</dbReference>
<feature type="region of interest" description="Disordered" evidence="4">
    <location>
        <begin position="1"/>
        <end position="44"/>
    </location>
</feature>
<dbReference type="STRING" id="1777141.AWB80_07793"/>
<feature type="compositionally biased region" description="Basic and acidic residues" evidence="4">
    <location>
        <begin position="15"/>
        <end position="25"/>
    </location>
</feature>
<accession>A0A158DZQ8</accession>
<dbReference type="GO" id="GO:0003677">
    <property type="term" value="F:DNA binding"/>
    <property type="evidence" value="ECO:0007669"/>
    <property type="project" value="UniProtKB-KW"/>
</dbReference>
<dbReference type="AlphaFoldDB" id="A0A158DZQ8"/>
<evidence type="ECO:0000313" key="7">
    <source>
        <dbReference type="Proteomes" id="UP000054911"/>
    </source>
</evidence>
<dbReference type="Gene3D" id="1.10.10.10">
    <property type="entry name" value="Winged helix-like DNA-binding domain superfamily/Winged helix DNA-binding domain"/>
    <property type="match status" value="1"/>
</dbReference>
<keyword evidence="1" id="KW-0805">Transcription regulation</keyword>
<dbReference type="Pfam" id="PF00392">
    <property type="entry name" value="GntR"/>
    <property type="match status" value="1"/>
</dbReference>
<gene>
    <name evidence="6" type="ORF">AWB80_07793</name>
</gene>
<reference evidence="6" key="1">
    <citation type="submission" date="2016-01" db="EMBL/GenBank/DDBJ databases">
        <authorList>
            <person name="Peeters C."/>
        </authorList>
    </citation>
    <scope>NUCLEOTIDE SEQUENCE [LARGE SCALE GENOMIC DNA]</scope>
    <source>
        <strain evidence="6">LMG 29323</strain>
    </source>
</reference>
<evidence type="ECO:0000256" key="2">
    <source>
        <dbReference type="ARBA" id="ARBA00023125"/>
    </source>
</evidence>
<dbReference type="PANTHER" id="PTHR43537:SF5">
    <property type="entry name" value="UXU OPERON TRANSCRIPTIONAL REGULATOR"/>
    <property type="match status" value="1"/>
</dbReference>
<dbReference type="SUPFAM" id="SSF46785">
    <property type="entry name" value="Winged helix' DNA-binding domain"/>
    <property type="match status" value="1"/>
</dbReference>
<dbReference type="PROSITE" id="PS50949">
    <property type="entry name" value="HTH_GNTR"/>
    <property type="match status" value="1"/>
</dbReference>
<dbReference type="InterPro" id="IPR008920">
    <property type="entry name" value="TF_FadR/GntR_C"/>
</dbReference>
<dbReference type="InterPro" id="IPR011711">
    <property type="entry name" value="GntR_C"/>
</dbReference>
<organism evidence="6 7">
    <name type="scientific">Caballeronia pedi</name>
    <dbReference type="NCBI Taxonomy" id="1777141"/>
    <lineage>
        <taxon>Bacteria</taxon>
        <taxon>Pseudomonadati</taxon>
        <taxon>Pseudomonadota</taxon>
        <taxon>Betaproteobacteria</taxon>
        <taxon>Burkholderiales</taxon>
        <taxon>Burkholderiaceae</taxon>
        <taxon>Caballeronia</taxon>
    </lineage>
</organism>
<evidence type="ECO:0000256" key="3">
    <source>
        <dbReference type="ARBA" id="ARBA00023163"/>
    </source>
</evidence>
<dbReference type="PANTHER" id="PTHR43537">
    <property type="entry name" value="TRANSCRIPTIONAL REGULATOR, GNTR FAMILY"/>
    <property type="match status" value="1"/>
</dbReference>
<evidence type="ECO:0000313" key="6">
    <source>
        <dbReference type="EMBL" id="SAL00111.1"/>
    </source>
</evidence>
<dbReference type="Gene3D" id="1.20.120.530">
    <property type="entry name" value="GntR ligand-binding domain-like"/>
    <property type="match status" value="1"/>
</dbReference>